<dbReference type="PANTHER" id="PTHR22969:SF15">
    <property type="entry name" value="FI05319P"/>
    <property type="match status" value="1"/>
</dbReference>
<evidence type="ECO:0000256" key="7">
    <source>
        <dbReference type="ARBA" id="ARBA00022840"/>
    </source>
</evidence>
<dbReference type="InterPro" id="IPR041087">
    <property type="entry name" value="TBK1_ULD"/>
</dbReference>
<feature type="domain" description="Protein kinase" evidence="9">
    <location>
        <begin position="12"/>
        <end position="317"/>
    </location>
</feature>
<keyword evidence="6 10" id="KW-0418">Kinase</keyword>
<dbReference type="GO" id="GO:0004674">
    <property type="term" value="F:protein serine/threonine kinase activity"/>
    <property type="evidence" value="ECO:0007669"/>
    <property type="project" value="UniProtKB-KW"/>
</dbReference>
<name>A0A6M2DK46_XENCH</name>
<keyword evidence="7 8" id="KW-0067">ATP-binding</keyword>
<dbReference type="GO" id="GO:0045089">
    <property type="term" value="P:positive regulation of innate immune response"/>
    <property type="evidence" value="ECO:0007669"/>
    <property type="project" value="UniProtKB-ARBA"/>
</dbReference>
<dbReference type="EMBL" id="GIIL01002558">
    <property type="protein sequence ID" value="NOV46284.1"/>
    <property type="molecule type" value="Transcribed_RNA"/>
</dbReference>
<comment type="subcellular location">
    <subcellularLocation>
        <location evidence="1">Cytoplasm</location>
    </subcellularLocation>
</comment>
<sequence length="752" mass="86047">MSFLRGSTNYVWCTTSVLGKGATGAVFQGVNKNNGEVVAVKTFNQLSHMRPQDVQMREFEVLKKVKHENIVKLLAIEEEQEGRGKVIVMELCTGGSLFNILDDPENTYGLQENEFLLVVEHLSAGMKHLRDNNLVHRDLKPGNIMKFIAEDGRTIYKLTDFGAARELHEDQQFMSLYGTEEYLHPDMYERAVLRKPVGKTFGATVDLWSIGVTLYHVATGNLPFRPYGGRKNKETMHFITTEKASGVISGTQTSDNGPIDWGRELPPHCELSDGLKKIVTPLLAGLLEVDTNRIWSFEKFFNEVTLFLARKIIHIFYVNKAKSLRVYMHLEDTLSDLQYHIQEQTGMVPASQLLLFKNKPLSSIIEENTPGRGYPETTSIKPIMLFSRDNNNVLLTPHLDIPKFPIFPNLVSVENDATMAKAACSVGHVCKRRIETLTLSNLLMNICVHNFTTLVEEQLIKLHDTCENLLDYTKSVENNAEAYTNCSKFVKDVMRCLNGSNNIEIMDHKIPSEDLKKNLIPAVQQLHYRYVLEHTLSSEWKIATHSINSPKESRAEQKAKLLIERLRESWNHLLRDRATRSLTYNDEQFHVLERIKVMETGRRIKNLLDNEILPAVNQTTDCLADWYKMAHTVFLQTRILEKDISEYEQNLTKFISRLSLENSNLENHMQQTLKKLKHIIDKTKSPDKIVKLPKASNIEIRKNLKTLQTIKSEISAGLDDNWEIIQELMHLMNGTSISDKRDMINTTNKSDP</sequence>
<dbReference type="Pfam" id="PF18394">
    <property type="entry name" value="TBK1_CCD1"/>
    <property type="match status" value="1"/>
</dbReference>
<dbReference type="InterPro" id="IPR000719">
    <property type="entry name" value="Prot_kinase_dom"/>
</dbReference>
<evidence type="ECO:0000313" key="10">
    <source>
        <dbReference type="EMBL" id="NOV46284.1"/>
    </source>
</evidence>
<dbReference type="InterPro" id="IPR041309">
    <property type="entry name" value="TBK1_CC1"/>
</dbReference>
<organism evidence="10">
    <name type="scientific">Xenopsylla cheopis</name>
    <name type="common">Oriental rat flea</name>
    <name type="synonym">Pulex cheopis</name>
    <dbReference type="NCBI Taxonomy" id="163159"/>
    <lineage>
        <taxon>Eukaryota</taxon>
        <taxon>Metazoa</taxon>
        <taxon>Ecdysozoa</taxon>
        <taxon>Arthropoda</taxon>
        <taxon>Hexapoda</taxon>
        <taxon>Insecta</taxon>
        <taxon>Pterygota</taxon>
        <taxon>Neoptera</taxon>
        <taxon>Endopterygota</taxon>
        <taxon>Siphonaptera</taxon>
        <taxon>Pulicidae</taxon>
        <taxon>Xenopsyllinae</taxon>
        <taxon>Xenopsylla</taxon>
    </lineage>
</organism>
<evidence type="ECO:0000256" key="8">
    <source>
        <dbReference type="PROSITE-ProRule" id="PRU10141"/>
    </source>
</evidence>
<dbReference type="Pfam" id="PF00069">
    <property type="entry name" value="Pkinase"/>
    <property type="match status" value="1"/>
</dbReference>
<dbReference type="InterPro" id="IPR051180">
    <property type="entry name" value="IKK"/>
</dbReference>
<feature type="binding site" evidence="8">
    <location>
        <position position="41"/>
    </location>
    <ligand>
        <name>ATP</name>
        <dbReference type="ChEBI" id="CHEBI:30616"/>
    </ligand>
</feature>
<dbReference type="InterPro" id="IPR017441">
    <property type="entry name" value="Protein_kinase_ATP_BS"/>
</dbReference>
<proteinExistence type="predicted"/>
<dbReference type="GO" id="GO:0005737">
    <property type="term" value="C:cytoplasm"/>
    <property type="evidence" value="ECO:0007669"/>
    <property type="project" value="UniProtKB-SubCell"/>
</dbReference>
<evidence type="ECO:0000256" key="2">
    <source>
        <dbReference type="ARBA" id="ARBA00022490"/>
    </source>
</evidence>
<dbReference type="PROSITE" id="PS50011">
    <property type="entry name" value="PROTEIN_KINASE_DOM"/>
    <property type="match status" value="1"/>
</dbReference>
<dbReference type="GO" id="GO:0009967">
    <property type="term" value="P:positive regulation of signal transduction"/>
    <property type="evidence" value="ECO:0007669"/>
    <property type="project" value="UniProtKB-ARBA"/>
</dbReference>
<dbReference type="InterPro" id="IPR029071">
    <property type="entry name" value="Ubiquitin-like_domsf"/>
</dbReference>
<dbReference type="InterPro" id="IPR011009">
    <property type="entry name" value="Kinase-like_dom_sf"/>
</dbReference>
<dbReference type="PROSITE" id="PS00107">
    <property type="entry name" value="PROTEIN_KINASE_ATP"/>
    <property type="match status" value="1"/>
</dbReference>
<evidence type="ECO:0000256" key="3">
    <source>
        <dbReference type="ARBA" id="ARBA00022527"/>
    </source>
</evidence>
<evidence type="ECO:0000256" key="6">
    <source>
        <dbReference type="ARBA" id="ARBA00022777"/>
    </source>
</evidence>
<evidence type="ECO:0000256" key="4">
    <source>
        <dbReference type="ARBA" id="ARBA00022679"/>
    </source>
</evidence>
<dbReference type="CDD" id="cd12219">
    <property type="entry name" value="Ubl_TBK1_like"/>
    <property type="match status" value="1"/>
</dbReference>
<dbReference type="Pfam" id="PF18396">
    <property type="entry name" value="TBK1_ULD"/>
    <property type="match status" value="1"/>
</dbReference>
<evidence type="ECO:0000256" key="1">
    <source>
        <dbReference type="ARBA" id="ARBA00004496"/>
    </source>
</evidence>
<protein>
    <submittedName>
        <fullName evidence="10">Putative tank binding protein kinase tbk1</fullName>
    </submittedName>
</protein>
<dbReference type="Gene3D" id="1.20.1270.420">
    <property type="match status" value="1"/>
</dbReference>
<dbReference type="GO" id="GO:0005524">
    <property type="term" value="F:ATP binding"/>
    <property type="evidence" value="ECO:0007669"/>
    <property type="project" value="UniProtKB-UniRule"/>
</dbReference>
<dbReference type="SUPFAM" id="SSF56112">
    <property type="entry name" value="Protein kinase-like (PK-like)"/>
    <property type="match status" value="1"/>
</dbReference>
<keyword evidence="3" id="KW-0723">Serine/threonine-protein kinase</keyword>
<evidence type="ECO:0000259" key="9">
    <source>
        <dbReference type="PROSITE" id="PS50011"/>
    </source>
</evidence>
<dbReference type="PANTHER" id="PTHR22969">
    <property type="entry name" value="IKB KINASE"/>
    <property type="match status" value="1"/>
</dbReference>
<accession>A0A6M2DK46</accession>
<dbReference type="Gene3D" id="1.10.510.10">
    <property type="entry name" value="Transferase(Phosphotransferase) domain 1"/>
    <property type="match status" value="1"/>
</dbReference>
<dbReference type="SUPFAM" id="SSF54236">
    <property type="entry name" value="Ubiquitin-like"/>
    <property type="match status" value="1"/>
</dbReference>
<keyword evidence="4" id="KW-0808">Transferase</keyword>
<dbReference type="FunFam" id="3.30.200.20:FF:000106">
    <property type="entry name" value="serine/threonine-protein kinase TBK1 isoform X1"/>
    <property type="match status" value="1"/>
</dbReference>
<dbReference type="SMART" id="SM00220">
    <property type="entry name" value="S_TKc"/>
    <property type="match status" value="1"/>
</dbReference>
<dbReference type="Gene3D" id="3.30.200.20">
    <property type="entry name" value="Phosphorylase Kinase, domain 1"/>
    <property type="match status" value="1"/>
</dbReference>
<evidence type="ECO:0000256" key="5">
    <source>
        <dbReference type="ARBA" id="ARBA00022741"/>
    </source>
</evidence>
<keyword evidence="5 8" id="KW-0547">Nucleotide-binding</keyword>
<reference evidence="10" key="1">
    <citation type="submission" date="2020-03" db="EMBL/GenBank/DDBJ databases">
        <title>Transcriptomic Profiling of the Digestive Tract of the Rat Flea, Xenopsylla cheopis, Following Blood Feeding and Infection with Yersinia pestis.</title>
        <authorList>
            <person name="Bland D.M."/>
            <person name="Martens C.A."/>
            <person name="Virtaneva K."/>
            <person name="Kanakabandi K."/>
            <person name="Long D."/>
            <person name="Rosenke R."/>
            <person name="Saturday G.A."/>
            <person name="Hoyt F.H."/>
            <person name="Bruno D.P."/>
            <person name="Ribeiro J.M.C."/>
            <person name="Hinnebusch J."/>
        </authorList>
    </citation>
    <scope>NUCLEOTIDE SEQUENCE</scope>
</reference>
<dbReference type="GO" id="GO:0006950">
    <property type="term" value="P:response to stress"/>
    <property type="evidence" value="ECO:0007669"/>
    <property type="project" value="UniProtKB-ARBA"/>
</dbReference>
<dbReference type="Gene3D" id="3.10.20.90">
    <property type="entry name" value="Phosphatidylinositol 3-kinase Catalytic Subunit, Chain A, domain 1"/>
    <property type="match status" value="1"/>
</dbReference>
<keyword evidence="2" id="KW-0963">Cytoplasm</keyword>
<dbReference type="FunFam" id="1.10.510.10:FF:000100">
    <property type="entry name" value="inhibitor of nuclear factor kappa-B kinase subunit epsilon"/>
    <property type="match status" value="1"/>
</dbReference>
<dbReference type="GO" id="GO:0010628">
    <property type="term" value="P:positive regulation of gene expression"/>
    <property type="evidence" value="ECO:0007669"/>
    <property type="project" value="UniProtKB-ARBA"/>
</dbReference>
<dbReference type="AlphaFoldDB" id="A0A6M2DK46"/>